<dbReference type="Proteomes" id="UP000320239">
    <property type="component" value="Unassembled WGS sequence"/>
</dbReference>
<evidence type="ECO:0000313" key="2">
    <source>
        <dbReference type="Proteomes" id="UP000320239"/>
    </source>
</evidence>
<accession>A0A561VL86</accession>
<gene>
    <name evidence="1" type="ORF">FHX34_105221</name>
</gene>
<dbReference type="AlphaFoldDB" id="A0A561VL86"/>
<dbReference type="InterPro" id="IPR036086">
    <property type="entry name" value="ParB/Sulfiredoxin_sf"/>
</dbReference>
<dbReference type="EMBL" id="VIWY01000005">
    <property type="protein sequence ID" value="TWG12354.1"/>
    <property type="molecule type" value="Genomic_DNA"/>
</dbReference>
<evidence type="ECO:0000313" key="1">
    <source>
        <dbReference type="EMBL" id="TWG12354.1"/>
    </source>
</evidence>
<organism evidence="1 2">
    <name type="scientific">Actinoplanes teichomyceticus</name>
    <dbReference type="NCBI Taxonomy" id="1867"/>
    <lineage>
        <taxon>Bacteria</taxon>
        <taxon>Bacillati</taxon>
        <taxon>Actinomycetota</taxon>
        <taxon>Actinomycetes</taxon>
        <taxon>Micromonosporales</taxon>
        <taxon>Micromonosporaceae</taxon>
        <taxon>Actinoplanes</taxon>
    </lineage>
</organism>
<name>A0A561VL86_ACTTI</name>
<sequence>MSPAEVLATYRPAFGGPGWKRAIRGLLADPGSAQRVELLRVELVRHGGFAEPIVVEPARREILDGMHRIAAAVLSEHDTLEVADSYADLPDRRRVQVVLGAGTAVGSWAVDRVAGALRSFPFAGGWTTCAGLFPGEREIVGWWHCPAGRDEALGAELIGRAARAGVRLTLGPITAIDDSDDQG</sequence>
<dbReference type="SUPFAM" id="SSF110849">
    <property type="entry name" value="ParB/Sulfiredoxin"/>
    <property type="match status" value="1"/>
</dbReference>
<reference evidence="1 2" key="1">
    <citation type="submission" date="2019-06" db="EMBL/GenBank/DDBJ databases">
        <title>Sequencing the genomes of 1000 actinobacteria strains.</title>
        <authorList>
            <person name="Klenk H.-P."/>
        </authorList>
    </citation>
    <scope>NUCLEOTIDE SEQUENCE [LARGE SCALE GENOMIC DNA]</scope>
    <source>
        <strain evidence="1 2">DSM 43866</strain>
    </source>
</reference>
<comment type="caution">
    <text evidence="1">The sequence shown here is derived from an EMBL/GenBank/DDBJ whole genome shotgun (WGS) entry which is preliminary data.</text>
</comment>
<protein>
    <submittedName>
        <fullName evidence="1">Uncharacterized protein</fullName>
    </submittedName>
</protein>
<proteinExistence type="predicted"/>
<keyword evidence="2" id="KW-1185">Reference proteome</keyword>